<dbReference type="CDD" id="cd06257">
    <property type="entry name" value="DnaJ"/>
    <property type="match status" value="1"/>
</dbReference>
<dbReference type="SUPFAM" id="SSF46565">
    <property type="entry name" value="Chaperone J-domain"/>
    <property type="match status" value="1"/>
</dbReference>
<evidence type="ECO:0000259" key="1">
    <source>
        <dbReference type="PROSITE" id="PS50076"/>
    </source>
</evidence>
<dbReference type="PRINTS" id="PR00625">
    <property type="entry name" value="JDOMAIN"/>
</dbReference>
<keyword evidence="3" id="KW-1185">Reference proteome</keyword>
<proteinExistence type="predicted"/>
<dbReference type="PANTHER" id="PTHR43908:SF3">
    <property type="entry name" value="AT29763P-RELATED"/>
    <property type="match status" value="1"/>
</dbReference>
<dbReference type="Pfam" id="PF00226">
    <property type="entry name" value="DnaJ"/>
    <property type="match status" value="1"/>
</dbReference>
<dbReference type="InterPro" id="IPR036869">
    <property type="entry name" value="J_dom_sf"/>
</dbReference>
<gene>
    <name evidence="2" type="ORF">OJ252_2613</name>
</gene>
<comment type="caution">
    <text evidence="2">The sequence shown here is derived from an EMBL/GenBank/DDBJ whole genome shotgun (WGS) entry which is preliminary data.</text>
</comment>
<dbReference type="PROSITE" id="PS50076">
    <property type="entry name" value="DNAJ_2"/>
    <property type="match status" value="1"/>
</dbReference>
<reference evidence="2" key="1">
    <citation type="submission" date="2022-10" db="EMBL/GenBank/DDBJ databases">
        <title>Adaptive evolution leads to modifications in subtelomeric GC content in a zoonotic Cryptosporidium species.</title>
        <authorList>
            <person name="Li J."/>
            <person name="Feng Y."/>
            <person name="Xiao L."/>
        </authorList>
    </citation>
    <scope>NUCLEOTIDE SEQUENCE</scope>
    <source>
        <strain evidence="2">25894</strain>
    </source>
</reference>
<dbReference type="Proteomes" id="UP001071777">
    <property type="component" value="Unassembled WGS sequence"/>
</dbReference>
<protein>
    <submittedName>
        <fullName evidence="2">DnaJ domain-containing protein</fullName>
    </submittedName>
</protein>
<sequence length="176" mass="20280">MPESSRIEKIKTHYDALELNKDCSKEDICRAYLRLALEWHPDGNKADTEVRKVMFKKISNAYKVLSNDELRRKYDSSIDELMKQNSSEGTQSSGLDPYEIFEKFMAEVLADKDKCCQYSSPSNGEFCIHSNSNSDSNSDIDFRFDGDEKDANINDDLFTEDEDIEYCDECPFQSSL</sequence>
<organism evidence="2 3">
    <name type="scientific">Cryptosporidium canis</name>
    <dbReference type="NCBI Taxonomy" id="195482"/>
    <lineage>
        <taxon>Eukaryota</taxon>
        <taxon>Sar</taxon>
        <taxon>Alveolata</taxon>
        <taxon>Apicomplexa</taxon>
        <taxon>Conoidasida</taxon>
        <taxon>Coccidia</taxon>
        <taxon>Eucoccidiorida</taxon>
        <taxon>Eimeriorina</taxon>
        <taxon>Cryptosporidiidae</taxon>
        <taxon>Cryptosporidium</taxon>
    </lineage>
</organism>
<dbReference type="PANTHER" id="PTHR43908">
    <property type="entry name" value="AT29763P-RELATED"/>
    <property type="match status" value="1"/>
</dbReference>
<accession>A0ABQ8P4R2</accession>
<evidence type="ECO:0000313" key="3">
    <source>
        <dbReference type="Proteomes" id="UP001071777"/>
    </source>
</evidence>
<dbReference type="Gene3D" id="1.10.287.110">
    <property type="entry name" value="DnaJ domain"/>
    <property type="match status" value="1"/>
</dbReference>
<dbReference type="EMBL" id="JAPCXB010000102">
    <property type="protein sequence ID" value="KAJ1608209.1"/>
    <property type="molecule type" value="Genomic_DNA"/>
</dbReference>
<evidence type="ECO:0000313" key="2">
    <source>
        <dbReference type="EMBL" id="KAJ1608209.1"/>
    </source>
</evidence>
<name>A0ABQ8P4R2_9CRYT</name>
<dbReference type="SMART" id="SM00271">
    <property type="entry name" value="DnaJ"/>
    <property type="match status" value="1"/>
</dbReference>
<feature type="domain" description="J" evidence="1">
    <location>
        <begin position="12"/>
        <end position="78"/>
    </location>
</feature>
<dbReference type="InterPro" id="IPR001623">
    <property type="entry name" value="DnaJ_domain"/>
</dbReference>
<dbReference type="InterPro" id="IPR051100">
    <property type="entry name" value="DnaJ_subfamily_B/C"/>
</dbReference>